<accession>A0A0F9E2H8</accession>
<evidence type="ECO:0000313" key="1">
    <source>
        <dbReference type="EMBL" id="KKL68233.1"/>
    </source>
</evidence>
<evidence type="ECO:0008006" key="2">
    <source>
        <dbReference type="Google" id="ProtNLM"/>
    </source>
</evidence>
<dbReference type="AlphaFoldDB" id="A0A0F9E2H8"/>
<gene>
    <name evidence="1" type="ORF">LCGC14_2127050</name>
</gene>
<reference evidence="1" key="1">
    <citation type="journal article" date="2015" name="Nature">
        <title>Complex archaea that bridge the gap between prokaryotes and eukaryotes.</title>
        <authorList>
            <person name="Spang A."/>
            <person name="Saw J.H."/>
            <person name="Jorgensen S.L."/>
            <person name="Zaremba-Niedzwiedzka K."/>
            <person name="Martijn J."/>
            <person name="Lind A.E."/>
            <person name="van Eijk R."/>
            <person name="Schleper C."/>
            <person name="Guy L."/>
            <person name="Ettema T.J."/>
        </authorList>
    </citation>
    <scope>NUCLEOTIDE SEQUENCE</scope>
</reference>
<proteinExistence type="predicted"/>
<comment type="caution">
    <text evidence="1">The sequence shown here is derived from an EMBL/GenBank/DDBJ whole genome shotgun (WGS) entry which is preliminary data.</text>
</comment>
<dbReference type="EMBL" id="LAZR01026596">
    <property type="protein sequence ID" value="KKL68233.1"/>
    <property type="molecule type" value="Genomic_DNA"/>
</dbReference>
<name>A0A0F9E2H8_9ZZZZ</name>
<protein>
    <recommendedName>
        <fullName evidence="2">Holin</fullName>
    </recommendedName>
</protein>
<sequence>MIEIIKGFAAAVLIPAIRPAAGWLVNALKDNKITRMEWREGISKTVKVMVISIAAYYSLSFAGLDVSIVATGFGAIIADKLLDAIKENKSVKR</sequence>
<organism evidence="1">
    <name type="scientific">marine sediment metagenome</name>
    <dbReference type="NCBI Taxonomy" id="412755"/>
    <lineage>
        <taxon>unclassified sequences</taxon>
        <taxon>metagenomes</taxon>
        <taxon>ecological metagenomes</taxon>
    </lineage>
</organism>